<dbReference type="InterPro" id="IPR020550">
    <property type="entry name" value="Inositol_monophosphatase_CS"/>
</dbReference>
<evidence type="ECO:0000256" key="3">
    <source>
        <dbReference type="ARBA" id="ARBA00022842"/>
    </source>
</evidence>
<proteinExistence type="inferred from homology"/>
<dbReference type="GO" id="GO:0007165">
    <property type="term" value="P:signal transduction"/>
    <property type="evidence" value="ECO:0007669"/>
    <property type="project" value="TreeGrafter"/>
</dbReference>
<evidence type="ECO:0000256" key="4">
    <source>
        <dbReference type="PIRSR" id="PIRSR600760-2"/>
    </source>
</evidence>
<dbReference type="UniPathway" id="UPA00823">
    <property type="reaction ID" value="UER00788"/>
</dbReference>
<dbReference type="Proteomes" id="UP000283895">
    <property type="component" value="Unassembled WGS sequence"/>
</dbReference>
<organism evidence="6 7">
    <name type="scientific">Cytospora schulzeri</name>
    <dbReference type="NCBI Taxonomy" id="448051"/>
    <lineage>
        <taxon>Eukaryota</taxon>
        <taxon>Fungi</taxon>
        <taxon>Dikarya</taxon>
        <taxon>Ascomycota</taxon>
        <taxon>Pezizomycotina</taxon>
        <taxon>Sordariomycetes</taxon>
        <taxon>Sordariomycetidae</taxon>
        <taxon>Diaporthales</taxon>
        <taxon>Cytosporaceae</taxon>
        <taxon>Cytospora</taxon>
    </lineage>
</organism>
<dbReference type="GO" id="GO:0006021">
    <property type="term" value="P:inositol biosynthetic process"/>
    <property type="evidence" value="ECO:0007669"/>
    <property type="project" value="UniProtKB-UniPathway"/>
</dbReference>
<dbReference type="Gene3D" id="3.40.190.80">
    <property type="match status" value="1"/>
</dbReference>
<dbReference type="PROSITE" id="PS00630">
    <property type="entry name" value="IMP_2"/>
    <property type="match status" value="1"/>
</dbReference>
<feature type="binding site" evidence="4">
    <location>
        <position position="81"/>
    </location>
    <ligand>
        <name>Mg(2+)</name>
        <dbReference type="ChEBI" id="CHEBI:18420"/>
        <label>1</label>
        <note>catalytic</note>
    </ligand>
</feature>
<accession>A0A423WMR5</accession>
<sequence length="351" mass="37586">MADQITEKELDEIYAFAIQLGKDAGKMLMDAAKLRMASGGEQQSEEKESAVDIVTKTDTDVETFIHNSISKRYPHHNFIGEETYSAGQSRTYLMTNTNDPNPNWCVDPLDGTVNYTHLFPMFCVSIALVINNTPVIGIINAPLLNQLFTARRGRGALLNETHQLPLVPGVPIPAGAPRGCLFACEWGKDRRDPGSDYSGSGSGTGGGGGNLGRKLDSFTTMAVEPGGRGGRGGMVHGVRSLGSAALDLAYTAMGSFDIWWEGGCWEWDVAAGIAILLEAGGLVTTANPPGGGDLGKEEEAEIPGFRLGSRLYLAIRPAGPSASETGRQGQERLVREVWKRVRSLDYSRPGA</sequence>
<dbReference type="InterPro" id="IPR020583">
    <property type="entry name" value="Inositol_monoP_metal-BS"/>
</dbReference>
<comment type="caution">
    <text evidence="6">The sequence shown here is derived from an EMBL/GenBank/DDBJ whole genome shotgun (WGS) entry which is preliminary data.</text>
</comment>
<dbReference type="PRINTS" id="PR00377">
    <property type="entry name" value="IMPHPHTASES"/>
</dbReference>
<keyword evidence="2 4" id="KW-0479">Metal-binding</keyword>
<comment type="catalytic activity">
    <reaction evidence="5">
        <text>a myo-inositol phosphate + H2O = myo-inositol + phosphate</text>
        <dbReference type="Rhea" id="RHEA:24056"/>
        <dbReference type="ChEBI" id="CHEBI:15377"/>
        <dbReference type="ChEBI" id="CHEBI:17268"/>
        <dbReference type="ChEBI" id="CHEBI:43474"/>
        <dbReference type="ChEBI" id="CHEBI:84139"/>
        <dbReference type="EC" id="3.1.3.25"/>
    </reaction>
</comment>
<dbReference type="Pfam" id="PF00459">
    <property type="entry name" value="Inositol_P"/>
    <property type="match status" value="1"/>
</dbReference>
<dbReference type="FunFam" id="3.30.540.10:FF:000004">
    <property type="entry name" value="Inositol-1-monophosphatase"/>
    <property type="match status" value="1"/>
</dbReference>
<dbReference type="PANTHER" id="PTHR20854">
    <property type="entry name" value="INOSITOL MONOPHOSPHATASE"/>
    <property type="match status" value="1"/>
</dbReference>
<comment type="similarity">
    <text evidence="1 5">Belongs to the inositol monophosphatase superfamily.</text>
</comment>
<feature type="binding site" evidence="4">
    <location>
        <position position="268"/>
    </location>
    <ligand>
        <name>Mg(2+)</name>
        <dbReference type="ChEBI" id="CHEBI:18420"/>
        <label>1</label>
        <note>catalytic</note>
    </ligand>
</feature>
<keyword evidence="3 4" id="KW-0460">Magnesium</keyword>
<reference evidence="6 7" key="1">
    <citation type="submission" date="2015-09" db="EMBL/GenBank/DDBJ databases">
        <title>Host preference determinants of Valsa canker pathogens revealed by comparative genomics.</title>
        <authorList>
            <person name="Yin Z."/>
            <person name="Huang L."/>
        </authorList>
    </citation>
    <scope>NUCLEOTIDE SEQUENCE [LARGE SCALE GENOMIC DNA]</scope>
    <source>
        <strain evidence="6 7">03-1</strain>
    </source>
</reference>
<dbReference type="STRING" id="356882.A0A423WMR5"/>
<comment type="cofactor">
    <cofactor evidence="4 5">
        <name>Mg(2+)</name>
        <dbReference type="ChEBI" id="CHEBI:18420"/>
    </cofactor>
</comment>
<keyword evidence="5" id="KW-0378">Hydrolase</keyword>
<feature type="binding site" evidence="4">
    <location>
        <position position="107"/>
    </location>
    <ligand>
        <name>Mg(2+)</name>
        <dbReference type="ChEBI" id="CHEBI:18420"/>
        <label>1</label>
        <note>catalytic</note>
    </ligand>
</feature>
<gene>
    <name evidence="6" type="ORF">VMCG_04853</name>
</gene>
<comment type="pathway">
    <text evidence="5">Polyol metabolism; myo-inositol biosynthesis; myo-inositol from D-glucose 6-phosphate: step 2/2.</text>
</comment>
<evidence type="ECO:0000313" key="6">
    <source>
        <dbReference type="EMBL" id="ROW04713.1"/>
    </source>
</evidence>
<dbReference type="InterPro" id="IPR000760">
    <property type="entry name" value="Inositol_monophosphatase-like"/>
</dbReference>
<protein>
    <recommendedName>
        <fullName evidence="5">Inositol-1-monophosphatase</fullName>
        <ecNumber evidence="5">3.1.3.25</ecNumber>
    </recommendedName>
</protein>
<dbReference type="PANTHER" id="PTHR20854:SF39">
    <property type="entry name" value="PROTEIN QUTG"/>
    <property type="match status" value="1"/>
</dbReference>
<evidence type="ECO:0000256" key="2">
    <source>
        <dbReference type="ARBA" id="ARBA00022723"/>
    </source>
</evidence>
<dbReference type="GO" id="GO:0046872">
    <property type="term" value="F:metal ion binding"/>
    <property type="evidence" value="ECO:0007669"/>
    <property type="project" value="UniProtKB-KW"/>
</dbReference>
<dbReference type="CDD" id="cd01639">
    <property type="entry name" value="IMPase"/>
    <property type="match status" value="1"/>
</dbReference>
<evidence type="ECO:0000256" key="1">
    <source>
        <dbReference type="ARBA" id="ARBA00009759"/>
    </source>
</evidence>
<dbReference type="EMBL" id="LKEA01000013">
    <property type="protein sequence ID" value="ROW04713.1"/>
    <property type="molecule type" value="Genomic_DNA"/>
</dbReference>
<feature type="binding site" evidence="4">
    <location>
        <position position="110"/>
    </location>
    <ligand>
        <name>Mg(2+)</name>
        <dbReference type="ChEBI" id="CHEBI:18420"/>
        <label>1</label>
        <note>catalytic</note>
    </ligand>
</feature>
<dbReference type="OrthoDB" id="10254945at2759"/>
<keyword evidence="7" id="KW-1185">Reference proteome</keyword>
<feature type="binding site" evidence="4">
    <location>
        <position position="109"/>
    </location>
    <ligand>
        <name>Mg(2+)</name>
        <dbReference type="ChEBI" id="CHEBI:18420"/>
        <label>1</label>
        <note>catalytic</note>
    </ligand>
</feature>
<dbReference type="GO" id="GO:0008934">
    <property type="term" value="F:inositol monophosphate 1-phosphatase activity"/>
    <property type="evidence" value="ECO:0007669"/>
    <property type="project" value="InterPro"/>
</dbReference>
<name>A0A423WMR5_9PEZI</name>
<dbReference type="GO" id="GO:0046854">
    <property type="term" value="P:phosphatidylinositol phosphate biosynthetic process"/>
    <property type="evidence" value="ECO:0007669"/>
    <property type="project" value="InterPro"/>
</dbReference>
<dbReference type="SUPFAM" id="SSF56655">
    <property type="entry name" value="Carbohydrate phosphatase"/>
    <property type="match status" value="1"/>
</dbReference>
<dbReference type="EC" id="3.1.3.25" evidence="5"/>
<evidence type="ECO:0000313" key="7">
    <source>
        <dbReference type="Proteomes" id="UP000283895"/>
    </source>
</evidence>
<dbReference type="InterPro" id="IPR033942">
    <property type="entry name" value="IMPase"/>
</dbReference>
<evidence type="ECO:0000256" key="5">
    <source>
        <dbReference type="RuleBase" id="RU364068"/>
    </source>
</evidence>
<dbReference type="AlphaFoldDB" id="A0A423WMR5"/>
<dbReference type="PROSITE" id="PS00629">
    <property type="entry name" value="IMP_1"/>
    <property type="match status" value="1"/>
</dbReference>
<dbReference type="Gene3D" id="3.30.540.10">
    <property type="entry name" value="Fructose-1,6-Bisphosphatase, subunit A, domain 1"/>
    <property type="match status" value="1"/>
</dbReference>